<proteinExistence type="inferred from homology"/>
<accession>A0A0B2UNH7</accession>
<comment type="subcellular location">
    <subcellularLocation>
        <location evidence="6">Cell membrane</location>
        <topology evidence="6">Multi-pass membrane protein</topology>
    </subcellularLocation>
    <subcellularLocation>
        <location evidence="1">Membrane</location>
        <topology evidence="1">Multi-pass membrane protein</topology>
    </subcellularLocation>
</comment>
<feature type="transmembrane region" description="Helical" evidence="6">
    <location>
        <begin position="381"/>
        <end position="402"/>
    </location>
</feature>
<feature type="transmembrane region" description="Helical" evidence="6">
    <location>
        <begin position="235"/>
        <end position="257"/>
    </location>
</feature>
<dbReference type="PANTHER" id="PTHR12385:SF12">
    <property type="entry name" value="CHOLINE TRANSPORTER-LIKE PROTEIN"/>
    <property type="match status" value="1"/>
</dbReference>
<gene>
    <name evidence="7" type="primary">SLC44A1</name>
    <name evidence="7" type="ORF">Tcan_07370</name>
</gene>
<dbReference type="OMA" id="IFASHRM"/>
<sequence>MPKAGFRFGRKPCGQVQTLIAYLSSKGDLRQLSWEDSDKELRRSYHTVLPADIDEAHGVYAQEPAAVDETTVRRIFNFIDALVAAFALLRGDAFRIVNGMDSFGNTCGRKNMPLVRTANSTMDSILFPLSGLDMTDKNDGSILSRCIPNDFVTIAIDMLSSLHEFIQDQDWIRVMTAEAIFVRAEIGAICFLSVGFSSFLWHGWYVAYNRNETSLTTMGSAQALVALPEVSEKTMLIFAVAMTIITVLLLVTVWCVWPRGALVVDLFRESGRALAAMPFLLLQPILTCVILVAFLAYWAVIAVQLYTSAPAVPSVIVRSNGERIDAVTFNVTDQIRYMGWYHIVGLVWTTEFIFASHRMVVAGAVAIWYFKRRSSPWCTSLATLINYHLGSIALGSFIITLVKLPRYVFMYAHAKLKESENFMAKYVLRCMISVLKCVENCLRCLHHNAYTIIAISGQSFFPAAKTAANILLDNAVDVATINTVGDFVLFLAKCIVTTACLSVAVFRFKFQLALNYWMIEAGVVGIVAYISASCFLSVIEMVIDTLFLCFAHDNDNVTKSHGSTDYADRHFKEYMSTTLDRERALGVVRRWNHADRGTVEQLELAVK</sequence>
<keyword evidence="5 6" id="KW-0472">Membrane</keyword>
<dbReference type="AlphaFoldDB" id="A0A0B2UNH7"/>
<keyword evidence="4 6" id="KW-1133">Transmembrane helix</keyword>
<feature type="transmembrane region" description="Helical" evidence="6">
    <location>
        <begin position="278"/>
        <end position="300"/>
    </location>
</feature>
<keyword evidence="3 6" id="KW-0812">Transmembrane</keyword>
<evidence type="ECO:0000256" key="2">
    <source>
        <dbReference type="ARBA" id="ARBA00007168"/>
    </source>
</evidence>
<evidence type="ECO:0000256" key="1">
    <source>
        <dbReference type="ARBA" id="ARBA00004141"/>
    </source>
</evidence>
<keyword evidence="8" id="KW-1185">Reference proteome</keyword>
<reference evidence="7 8" key="1">
    <citation type="submission" date="2014-11" db="EMBL/GenBank/DDBJ databases">
        <title>Genetic blueprint of the zoonotic pathogen Toxocara canis.</title>
        <authorList>
            <person name="Zhu X.-Q."/>
            <person name="Korhonen P.K."/>
            <person name="Cai H."/>
            <person name="Young N.D."/>
            <person name="Nejsum P."/>
            <person name="von Samson-Himmelstjerna G."/>
            <person name="Boag P.R."/>
            <person name="Tan P."/>
            <person name="Li Q."/>
            <person name="Min J."/>
            <person name="Yang Y."/>
            <person name="Wang X."/>
            <person name="Fang X."/>
            <person name="Hall R.S."/>
            <person name="Hofmann A."/>
            <person name="Sternberg P.W."/>
            <person name="Jex A.R."/>
            <person name="Gasser R.B."/>
        </authorList>
    </citation>
    <scope>NUCLEOTIDE SEQUENCE [LARGE SCALE GENOMIC DNA]</scope>
    <source>
        <strain evidence="7">PN_DK_2014</strain>
    </source>
</reference>
<dbReference type="Pfam" id="PF04515">
    <property type="entry name" value="Choline_transpo"/>
    <property type="match status" value="1"/>
</dbReference>
<dbReference type="STRING" id="6265.A0A0B2UNH7"/>
<evidence type="ECO:0000313" key="7">
    <source>
        <dbReference type="EMBL" id="KHN72561.1"/>
    </source>
</evidence>
<comment type="similarity">
    <text evidence="2 6">Belongs to the CTL (choline transporter-like) family.</text>
</comment>
<feature type="transmembrane region" description="Helical" evidence="6">
    <location>
        <begin position="340"/>
        <end position="369"/>
    </location>
</feature>
<name>A0A0B2UNH7_TOXCA</name>
<evidence type="ECO:0000256" key="5">
    <source>
        <dbReference type="ARBA" id="ARBA00023136"/>
    </source>
</evidence>
<dbReference type="GO" id="GO:0022857">
    <property type="term" value="F:transmembrane transporter activity"/>
    <property type="evidence" value="ECO:0007669"/>
    <property type="project" value="UniProtKB-UniRule"/>
</dbReference>
<evidence type="ECO:0000256" key="6">
    <source>
        <dbReference type="RuleBase" id="RU368066"/>
    </source>
</evidence>
<protein>
    <recommendedName>
        <fullName evidence="6">Choline transporter-like protein</fullName>
    </recommendedName>
</protein>
<dbReference type="PANTHER" id="PTHR12385">
    <property type="entry name" value="CHOLINE TRANSPORTER-LIKE (SLC FAMILY 44)"/>
    <property type="match status" value="1"/>
</dbReference>
<feature type="transmembrane region" description="Helical" evidence="6">
    <location>
        <begin position="518"/>
        <end position="539"/>
    </location>
</feature>
<dbReference type="GO" id="GO:0005886">
    <property type="term" value="C:plasma membrane"/>
    <property type="evidence" value="ECO:0007669"/>
    <property type="project" value="UniProtKB-SubCell"/>
</dbReference>
<feature type="transmembrane region" description="Helical" evidence="6">
    <location>
        <begin position="487"/>
        <end position="506"/>
    </location>
</feature>
<dbReference type="OrthoDB" id="420519at2759"/>
<comment type="function">
    <text evidence="6">Choline transporter.</text>
</comment>
<organism evidence="7 8">
    <name type="scientific">Toxocara canis</name>
    <name type="common">Canine roundworm</name>
    <dbReference type="NCBI Taxonomy" id="6265"/>
    <lineage>
        <taxon>Eukaryota</taxon>
        <taxon>Metazoa</taxon>
        <taxon>Ecdysozoa</taxon>
        <taxon>Nematoda</taxon>
        <taxon>Chromadorea</taxon>
        <taxon>Rhabditida</taxon>
        <taxon>Spirurina</taxon>
        <taxon>Ascaridomorpha</taxon>
        <taxon>Ascaridoidea</taxon>
        <taxon>Toxocaridae</taxon>
        <taxon>Toxocara</taxon>
    </lineage>
</organism>
<evidence type="ECO:0000313" key="8">
    <source>
        <dbReference type="Proteomes" id="UP000031036"/>
    </source>
</evidence>
<dbReference type="InterPro" id="IPR007603">
    <property type="entry name" value="Choline_transptr-like"/>
</dbReference>
<dbReference type="EMBL" id="JPKZ01003246">
    <property type="protein sequence ID" value="KHN72561.1"/>
    <property type="molecule type" value="Genomic_DNA"/>
</dbReference>
<evidence type="ECO:0000256" key="4">
    <source>
        <dbReference type="ARBA" id="ARBA00022989"/>
    </source>
</evidence>
<comment type="caution">
    <text evidence="7">The sequence shown here is derived from an EMBL/GenBank/DDBJ whole genome shotgun (WGS) entry which is preliminary data.</text>
</comment>
<feature type="transmembrane region" description="Helical" evidence="6">
    <location>
        <begin position="180"/>
        <end position="201"/>
    </location>
</feature>
<evidence type="ECO:0000256" key="3">
    <source>
        <dbReference type="ARBA" id="ARBA00022692"/>
    </source>
</evidence>
<dbReference type="Proteomes" id="UP000031036">
    <property type="component" value="Unassembled WGS sequence"/>
</dbReference>